<proteinExistence type="predicted"/>
<evidence type="ECO:0000313" key="2">
    <source>
        <dbReference type="Proteomes" id="UP000007305"/>
    </source>
</evidence>
<reference evidence="2" key="1">
    <citation type="submission" date="2015-12" db="EMBL/GenBank/DDBJ databases">
        <title>Update maize B73 reference genome by single molecule sequencing technologies.</title>
        <authorList>
            <consortium name="Maize Genome Sequencing Project"/>
            <person name="Ware D."/>
        </authorList>
    </citation>
    <scope>NUCLEOTIDE SEQUENCE [LARGE SCALE GENOMIC DNA]</scope>
    <source>
        <strain evidence="2">cv. B73</strain>
    </source>
</reference>
<dbReference type="EnsemblPlants" id="Zm00001eb155090_T001">
    <property type="protein sequence ID" value="Zm00001eb155090_P001"/>
    <property type="gene ID" value="Zm00001eb155090"/>
</dbReference>
<name>A0A804NEE2_MAIZE</name>
<dbReference type="InParanoid" id="A0A804NEE2"/>
<reference evidence="1" key="3">
    <citation type="submission" date="2021-05" db="UniProtKB">
        <authorList>
            <consortium name="EnsemblPlants"/>
        </authorList>
    </citation>
    <scope>IDENTIFICATION</scope>
    <source>
        <strain evidence="1">cv. B73</strain>
    </source>
</reference>
<keyword evidence="2" id="KW-1185">Reference proteome</keyword>
<organism evidence="1 2">
    <name type="scientific">Zea mays</name>
    <name type="common">Maize</name>
    <dbReference type="NCBI Taxonomy" id="4577"/>
    <lineage>
        <taxon>Eukaryota</taxon>
        <taxon>Viridiplantae</taxon>
        <taxon>Streptophyta</taxon>
        <taxon>Embryophyta</taxon>
        <taxon>Tracheophyta</taxon>
        <taxon>Spermatophyta</taxon>
        <taxon>Magnoliopsida</taxon>
        <taxon>Liliopsida</taxon>
        <taxon>Poales</taxon>
        <taxon>Poaceae</taxon>
        <taxon>PACMAD clade</taxon>
        <taxon>Panicoideae</taxon>
        <taxon>Andropogonodae</taxon>
        <taxon>Andropogoneae</taxon>
        <taxon>Tripsacinae</taxon>
        <taxon>Zea</taxon>
    </lineage>
</organism>
<sequence>MFSLGLLGRYRITRNWYKAYPEHKACPMMFLHMMLLMKFPLLPTGVLFMSTSFGVLWSVQALPELTGTRASDDELRKKIYNKLKTYSIVTVTMVRFSSPLVSIHMLRYTCSDVCDIVGMTCS</sequence>
<evidence type="ECO:0000313" key="1">
    <source>
        <dbReference type="EnsemblPlants" id="Zm00001eb155090_P001"/>
    </source>
</evidence>
<dbReference type="Gramene" id="Zm00001eb155090_T001">
    <property type="protein sequence ID" value="Zm00001eb155090_P001"/>
    <property type="gene ID" value="Zm00001eb155090"/>
</dbReference>
<accession>A0A804NEE2</accession>
<dbReference type="AlphaFoldDB" id="A0A804NEE2"/>
<reference evidence="1" key="2">
    <citation type="submission" date="2019-07" db="EMBL/GenBank/DDBJ databases">
        <authorList>
            <person name="Seetharam A."/>
            <person name="Woodhouse M."/>
            <person name="Cannon E."/>
        </authorList>
    </citation>
    <scope>NUCLEOTIDE SEQUENCE [LARGE SCALE GENOMIC DNA]</scope>
    <source>
        <strain evidence="1">cv. B73</strain>
    </source>
</reference>
<dbReference type="Proteomes" id="UP000007305">
    <property type="component" value="Chromosome 3"/>
</dbReference>
<protein>
    <submittedName>
        <fullName evidence="1">Uncharacterized protein</fullName>
    </submittedName>
</protein>